<comment type="caution">
    <text evidence="1">The sequence shown here is derived from an EMBL/GenBank/DDBJ whole genome shotgun (WGS) entry which is preliminary data.</text>
</comment>
<evidence type="ECO:0000313" key="2">
    <source>
        <dbReference type="Proteomes" id="UP001595872"/>
    </source>
</evidence>
<gene>
    <name evidence="1" type="ORF">ACFPCY_04920</name>
</gene>
<reference evidence="2" key="1">
    <citation type="journal article" date="2019" name="Int. J. Syst. Evol. Microbiol.">
        <title>The Global Catalogue of Microorganisms (GCM) 10K type strain sequencing project: providing services to taxonomists for standard genome sequencing and annotation.</title>
        <authorList>
            <consortium name="The Broad Institute Genomics Platform"/>
            <consortium name="The Broad Institute Genome Sequencing Center for Infectious Disease"/>
            <person name="Wu L."/>
            <person name="Ma J."/>
        </authorList>
    </citation>
    <scope>NUCLEOTIDE SEQUENCE [LARGE SCALE GENOMIC DNA]</scope>
    <source>
        <strain evidence="2">KLKA75</strain>
    </source>
</reference>
<dbReference type="Proteomes" id="UP001595872">
    <property type="component" value="Unassembled WGS sequence"/>
</dbReference>
<proteinExistence type="predicted"/>
<name>A0ABV9TST8_9ACTN</name>
<protein>
    <submittedName>
        <fullName evidence="1">Uncharacterized protein</fullName>
    </submittedName>
</protein>
<dbReference type="EMBL" id="JBHSIT010000001">
    <property type="protein sequence ID" value="MFC4906649.1"/>
    <property type="molecule type" value="Genomic_DNA"/>
</dbReference>
<keyword evidence="2" id="KW-1185">Reference proteome</keyword>
<sequence>MLASIIRTVVPVFIGVILAQSPGSASTCRAARSPTSFTVAVTTAYYFAGRLVEQHRPTIGRILLSLGLVSSSPVYVRE</sequence>
<dbReference type="RefSeq" id="WP_378252332.1">
    <property type="nucleotide sequence ID" value="NZ_JBHSIT010000001.1"/>
</dbReference>
<evidence type="ECO:0000313" key="1">
    <source>
        <dbReference type="EMBL" id="MFC4906649.1"/>
    </source>
</evidence>
<organism evidence="1 2">
    <name type="scientific">Actinomadura gamaensis</name>
    <dbReference type="NCBI Taxonomy" id="1763541"/>
    <lineage>
        <taxon>Bacteria</taxon>
        <taxon>Bacillati</taxon>
        <taxon>Actinomycetota</taxon>
        <taxon>Actinomycetes</taxon>
        <taxon>Streptosporangiales</taxon>
        <taxon>Thermomonosporaceae</taxon>
        <taxon>Actinomadura</taxon>
    </lineage>
</organism>
<accession>A0ABV9TST8</accession>